<dbReference type="Gene3D" id="3.40.50.11980">
    <property type="match status" value="1"/>
</dbReference>
<organism evidence="3 4">
    <name type="scientific">Romanomermis culicivorax</name>
    <name type="common">Nematode worm</name>
    <dbReference type="NCBI Taxonomy" id="13658"/>
    <lineage>
        <taxon>Eukaryota</taxon>
        <taxon>Metazoa</taxon>
        <taxon>Ecdysozoa</taxon>
        <taxon>Nematoda</taxon>
        <taxon>Enoplea</taxon>
        <taxon>Dorylaimia</taxon>
        <taxon>Mermithida</taxon>
        <taxon>Mermithoidea</taxon>
        <taxon>Mermithidae</taxon>
        <taxon>Romanomermis</taxon>
    </lineage>
</organism>
<dbReference type="WBParaSite" id="nRc.2.0.1.t15467-RA">
    <property type="protein sequence ID" value="nRc.2.0.1.t15467-RA"/>
    <property type="gene ID" value="nRc.2.0.1.g15467"/>
</dbReference>
<proteinExistence type="predicted"/>
<dbReference type="GO" id="GO:0036464">
    <property type="term" value="C:cytoplasmic ribonucleoprotein granule"/>
    <property type="evidence" value="ECO:0007669"/>
    <property type="project" value="TreeGrafter"/>
</dbReference>
<feature type="compositionally biased region" description="Basic residues" evidence="1">
    <location>
        <begin position="340"/>
        <end position="354"/>
    </location>
</feature>
<feature type="compositionally biased region" description="Polar residues" evidence="1">
    <location>
        <begin position="363"/>
        <end position="378"/>
    </location>
</feature>
<dbReference type="PANTHER" id="PTHR12876:SF28">
    <property type="entry name" value="PROTEIN KHNYN"/>
    <property type="match status" value="1"/>
</dbReference>
<sequence>MFERCFIAFVDKNVSNDVQQVVLTAAGELFHVRAEFEVTDQKTALSGPLVHSQESELKWITVKSRSIDDAEDAKKYILACFSPQCKCTEVVVDELVQIIQDGYGLWWRTLEQQFKVRLDLPNSDKIVSDDETNLDTPFQLSIQGLEEGVAYASSYISELNMNLKYPPIIDDKIDADSIRNEFFDEISTISPLDAKNYISYNPFVLRTLLKWIYFIKGVRPTNDDYVLNLMPKQDDSIILLEKQEDLNDLIELDDVDEAEVATLNNSIEVVNIDDSIVQVPNETIDGTPQNSNLTLKNIERHCEYSDSPTSESKKRSAGARTPSQIFEEIYAQHGINIKSQKSKRHKRSRSKSPIKKKDDLKNGKQTSDTAARNRTPSPQIIHRGPSQRTSDLEYSMLRPIVIDGSNVAMHHGRHTVFSCRGILITCQYFIKRGHWVVSFVPQHRQTANPNNPRRPIKDQYLLEWMESRGLVIFTPSRHIYTEDGRRRITPYDDK</sequence>
<accession>A0A915IMR5</accession>
<dbReference type="Pfam" id="PF11977">
    <property type="entry name" value="RNase_Zc3h12a"/>
    <property type="match status" value="1"/>
</dbReference>
<dbReference type="InterPro" id="IPR051101">
    <property type="entry name" value="ZC3H12/N4BP1_RNase_Reg"/>
</dbReference>
<evidence type="ECO:0000259" key="2">
    <source>
        <dbReference type="Pfam" id="PF11977"/>
    </source>
</evidence>
<evidence type="ECO:0000313" key="3">
    <source>
        <dbReference type="Proteomes" id="UP000887565"/>
    </source>
</evidence>
<evidence type="ECO:0000256" key="1">
    <source>
        <dbReference type="SAM" id="MobiDB-lite"/>
    </source>
</evidence>
<name>A0A915IMR5_ROMCU</name>
<dbReference type="InterPro" id="IPR021869">
    <property type="entry name" value="RNase_Zc3h12_NYN"/>
</dbReference>
<reference evidence="4" key="1">
    <citation type="submission" date="2022-11" db="UniProtKB">
        <authorList>
            <consortium name="WormBaseParasite"/>
        </authorList>
    </citation>
    <scope>IDENTIFICATION</scope>
</reference>
<dbReference type="GO" id="GO:0004521">
    <property type="term" value="F:RNA endonuclease activity"/>
    <property type="evidence" value="ECO:0007669"/>
    <property type="project" value="TreeGrafter"/>
</dbReference>
<feature type="region of interest" description="Disordered" evidence="1">
    <location>
        <begin position="336"/>
        <end position="389"/>
    </location>
</feature>
<keyword evidence="3" id="KW-1185">Reference proteome</keyword>
<protein>
    <submittedName>
        <fullName evidence="4">RNase NYN domain-containing protein</fullName>
    </submittedName>
</protein>
<dbReference type="GO" id="GO:0005634">
    <property type="term" value="C:nucleus"/>
    <property type="evidence" value="ECO:0007669"/>
    <property type="project" value="TreeGrafter"/>
</dbReference>
<dbReference type="GO" id="GO:0003729">
    <property type="term" value="F:mRNA binding"/>
    <property type="evidence" value="ECO:0007669"/>
    <property type="project" value="TreeGrafter"/>
</dbReference>
<feature type="region of interest" description="Disordered" evidence="1">
    <location>
        <begin position="303"/>
        <end position="322"/>
    </location>
</feature>
<feature type="domain" description="RNase NYN" evidence="2">
    <location>
        <begin position="397"/>
        <end position="493"/>
    </location>
</feature>
<dbReference type="AlphaFoldDB" id="A0A915IMR5"/>
<evidence type="ECO:0000313" key="4">
    <source>
        <dbReference type="WBParaSite" id="nRc.2.0.1.t15467-RA"/>
    </source>
</evidence>
<dbReference type="PANTHER" id="PTHR12876">
    <property type="entry name" value="N4BP1-RELATED"/>
    <property type="match status" value="1"/>
</dbReference>
<dbReference type="Proteomes" id="UP000887565">
    <property type="component" value="Unplaced"/>
</dbReference>